<evidence type="ECO:0000313" key="3">
    <source>
        <dbReference type="EMBL" id="EST08319.1"/>
    </source>
</evidence>
<dbReference type="EMBL" id="KI545859">
    <property type="protein sequence ID" value="EST08319.1"/>
    <property type="molecule type" value="Genomic_DNA"/>
</dbReference>
<keyword evidence="2" id="KW-1133">Transmembrane helix</keyword>
<dbReference type="HOGENOM" id="CLU_565151_0_0_1"/>
<dbReference type="eggNOG" id="ENOG502RZDB">
    <property type="taxonomic scope" value="Eukaryota"/>
</dbReference>
<dbReference type="RefSeq" id="XP_016293308.1">
    <property type="nucleotide sequence ID" value="XM_016435254.1"/>
</dbReference>
<feature type="transmembrane region" description="Helical" evidence="2">
    <location>
        <begin position="65"/>
        <end position="85"/>
    </location>
</feature>
<keyword evidence="4" id="KW-1185">Reference proteome</keyword>
<dbReference type="OMA" id="DDACIPT"/>
<dbReference type="OrthoDB" id="419711at2759"/>
<name>V5EZK8_KALBG</name>
<sequence>MANLASHTTPPLHSTHGFVDPQPEELPPHVSGFTTKLYHHLGVDTPFDPQHCYVTSYLLPVPALAAFRVLVAIYMLVTAFATAAVEGIGTVTFFTSLSYWGDTTYFVISAIHTVSFWWSLRRWTKARKAAGEGRIEMLEKAYPLNGAARIEIARHKAAIDAFPTTTHEGIESHLTYRKTSEFEIGARYPRSWLSRSFPRPLQVAHTFLVSTVSSFPLVVLVIFWSILRGPNPLGDPYSAFANIGKHTLNYVLTALDLIVLSRTPLRPWWHLIPLVSILALYLGIVDITYKRFGVWVYGFFNVQQFGVPLVVCVCILLAVCAVTAFLVTQGLMLLREYVAAKVQGSGGWGSAKAVGVPDDACIPTLRGPGPLGGGGRRTKPGHDVVHLRGRFPQNALTGRRSSGIVVDDVHIQALSGIGSELNVEETKSVGARSLRRPSTRFEGYDDGFGRTSMSRNRLDLPNPDASSSQAQLFDPVRW</sequence>
<dbReference type="Proteomes" id="UP000019377">
    <property type="component" value="Unassembled WGS sequence"/>
</dbReference>
<feature type="transmembrane region" description="Helical" evidence="2">
    <location>
        <begin position="305"/>
        <end position="327"/>
    </location>
</feature>
<dbReference type="STRING" id="1365824.V5EZK8"/>
<feature type="transmembrane region" description="Helical" evidence="2">
    <location>
        <begin position="203"/>
        <end position="227"/>
    </location>
</feature>
<evidence type="ECO:0000256" key="2">
    <source>
        <dbReference type="SAM" id="Phobius"/>
    </source>
</evidence>
<keyword evidence="2" id="KW-0472">Membrane</keyword>
<dbReference type="PANTHER" id="PTHR12242">
    <property type="entry name" value="OS02G0130600 PROTEIN-RELATED"/>
    <property type="match status" value="1"/>
</dbReference>
<feature type="region of interest" description="Disordered" evidence="1">
    <location>
        <begin position="438"/>
        <end position="478"/>
    </location>
</feature>
<protein>
    <submittedName>
        <fullName evidence="3">Uncharacterized protein</fullName>
    </submittedName>
</protein>
<evidence type="ECO:0000313" key="4">
    <source>
        <dbReference type="Proteomes" id="UP000019377"/>
    </source>
</evidence>
<evidence type="ECO:0000256" key="1">
    <source>
        <dbReference type="SAM" id="MobiDB-lite"/>
    </source>
</evidence>
<feature type="transmembrane region" description="Helical" evidence="2">
    <location>
        <begin position="267"/>
        <end position="285"/>
    </location>
</feature>
<dbReference type="AlphaFoldDB" id="V5EZK8"/>
<dbReference type="GeneID" id="27417873"/>
<feature type="transmembrane region" description="Helical" evidence="2">
    <location>
        <begin position="97"/>
        <end position="118"/>
    </location>
</feature>
<feature type="compositionally biased region" description="Polar residues" evidence="1">
    <location>
        <begin position="1"/>
        <end position="12"/>
    </location>
</feature>
<organism evidence="3 4">
    <name type="scientific">Kalmanozyma brasiliensis (strain GHG001)</name>
    <name type="common">Yeast</name>
    <name type="synonym">Pseudozyma brasiliensis</name>
    <dbReference type="NCBI Taxonomy" id="1365824"/>
    <lineage>
        <taxon>Eukaryota</taxon>
        <taxon>Fungi</taxon>
        <taxon>Dikarya</taxon>
        <taxon>Basidiomycota</taxon>
        <taxon>Ustilaginomycotina</taxon>
        <taxon>Ustilaginomycetes</taxon>
        <taxon>Ustilaginales</taxon>
        <taxon>Ustilaginaceae</taxon>
        <taxon>Kalmanozyma</taxon>
    </lineage>
</organism>
<proteinExistence type="predicted"/>
<reference evidence="4" key="1">
    <citation type="journal article" date="2013" name="Genome Announc.">
        <title>Draft genome sequence of Pseudozyma brasiliensis sp. nov. strain GHG001, a high producer of endo-1,4-xylanase isolated from an insect pest of sugarcane.</title>
        <authorList>
            <person name="Oliveira J.V.D.C."/>
            <person name="dos Santos R.A.C."/>
            <person name="Borges T.A."/>
            <person name="Riano-Pachon D.M."/>
            <person name="Goldman G.H."/>
        </authorList>
    </citation>
    <scope>NUCLEOTIDE SEQUENCE [LARGE SCALE GENOMIC DNA]</scope>
    <source>
        <strain evidence="4">GHG001</strain>
    </source>
</reference>
<feature type="region of interest" description="Disordered" evidence="1">
    <location>
        <begin position="1"/>
        <end position="22"/>
    </location>
</feature>
<accession>V5EZK8</accession>
<dbReference type="GO" id="GO:0016020">
    <property type="term" value="C:membrane"/>
    <property type="evidence" value="ECO:0007669"/>
    <property type="project" value="TreeGrafter"/>
</dbReference>
<dbReference type="PANTHER" id="PTHR12242:SF1">
    <property type="entry name" value="MYND-TYPE DOMAIN-CONTAINING PROTEIN"/>
    <property type="match status" value="1"/>
</dbReference>
<gene>
    <name evidence="3" type="ORF">PSEUBRA_SCAF17g04320</name>
</gene>
<keyword evidence="2" id="KW-0812">Transmembrane</keyword>